<keyword evidence="3" id="KW-1185">Reference proteome</keyword>
<dbReference type="AlphaFoldDB" id="A0A9D4UA17"/>
<organism evidence="2 3">
    <name type="scientific">Adiantum capillus-veneris</name>
    <name type="common">Maidenhair fern</name>
    <dbReference type="NCBI Taxonomy" id="13818"/>
    <lineage>
        <taxon>Eukaryota</taxon>
        <taxon>Viridiplantae</taxon>
        <taxon>Streptophyta</taxon>
        <taxon>Embryophyta</taxon>
        <taxon>Tracheophyta</taxon>
        <taxon>Polypodiopsida</taxon>
        <taxon>Polypodiidae</taxon>
        <taxon>Polypodiales</taxon>
        <taxon>Pteridineae</taxon>
        <taxon>Pteridaceae</taxon>
        <taxon>Vittarioideae</taxon>
        <taxon>Adiantum</taxon>
    </lineage>
</organism>
<sequence length="124" mass="14147">MRQIRSRRRKGGRERERRRRRRGGGREAREALQFQFSDSMGEDVPLKCRSKVEALTQCEKRHSKDPFVCNHLNNAAALCLVSFICPSQLEAVQSYCRAFLEAQPLELSMPALFLSTPACASLHP</sequence>
<feature type="compositionally biased region" description="Basic residues" evidence="1">
    <location>
        <begin position="1"/>
        <end position="23"/>
    </location>
</feature>
<proteinExistence type="predicted"/>
<evidence type="ECO:0000256" key="1">
    <source>
        <dbReference type="SAM" id="MobiDB-lite"/>
    </source>
</evidence>
<evidence type="ECO:0008006" key="4">
    <source>
        <dbReference type="Google" id="ProtNLM"/>
    </source>
</evidence>
<comment type="caution">
    <text evidence="2">The sequence shown here is derived from an EMBL/GenBank/DDBJ whole genome shotgun (WGS) entry which is preliminary data.</text>
</comment>
<name>A0A9D4UA17_ADICA</name>
<gene>
    <name evidence="2" type="ORF">GOP47_0020707</name>
</gene>
<dbReference type="Proteomes" id="UP000886520">
    <property type="component" value="Chromosome 20"/>
</dbReference>
<evidence type="ECO:0000313" key="2">
    <source>
        <dbReference type="EMBL" id="KAI5064037.1"/>
    </source>
</evidence>
<dbReference type="EMBL" id="JABFUD020000020">
    <property type="protein sequence ID" value="KAI5064037.1"/>
    <property type="molecule type" value="Genomic_DNA"/>
</dbReference>
<evidence type="ECO:0000313" key="3">
    <source>
        <dbReference type="Proteomes" id="UP000886520"/>
    </source>
</evidence>
<reference evidence="2" key="1">
    <citation type="submission" date="2021-01" db="EMBL/GenBank/DDBJ databases">
        <title>Adiantum capillus-veneris genome.</title>
        <authorList>
            <person name="Fang Y."/>
            <person name="Liao Q."/>
        </authorList>
    </citation>
    <scope>NUCLEOTIDE SEQUENCE</scope>
    <source>
        <strain evidence="2">H3</strain>
        <tissue evidence="2">Leaf</tissue>
    </source>
</reference>
<protein>
    <recommendedName>
        <fullName evidence="4">COX assembly mitochondrial protein</fullName>
    </recommendedName>
</protein>
<accession>A0A9D4UA17</accession>
<feature type="region of interest" description="Disordered" evidence="1">
    <location>
        <begin position="1"/>
        <end position="27"/>
    </location>
</feature>
<dbReference type="OrthoDB" id="1928883at2759"/>